<feature type="region of interest" description="Disordered" evidence="1">
    <location>
        <begin position="1"/>
        <end position="26"/>
    </location>
</feature>
<dbReference type="RefSeq" id="WP_390183556.1">
    <property type="nucleotide sequence ID" value="NZ_BAABLA010000021.1"/>
</dbReference>
<proteinExistence type="predicted"/>
<dbReference type="Pfam" id="PF13814">
    <property type="entry name" value="Replic_Relax"/>
    <property type="match status" value="1"/>
</dbReference>
<dbReference type="Proteomes" id="UP001596337">
    <property type="component" value="Unassembled WGS sequence"/>
</dbReference>
<protein>
    <submittedName>
        <fullName evidence="2">Replication-relaxation family protein</fullName>
    </submittedName>
</protein>
<keyword evidence="3" id="KW-1185">Reference proteome</keyword>
<comment type="caution">
    <text evidence="2">The sequence shown here is derived from an EMBL/GenBank/DDBJ whole genome shotgun (WGS) entry which is preliminary data.</text>
</comment>
<dbReference type="InterPro" id="IPR025855">
    <property type="entry name" value="Replic_Relax"/>
</dbReference>
<organism evidence="2 3">
    <name type="scientific">Haloechinothrix salitolerans</name>
    <dbReference type="NCBI Taxonomy" id="926830"/>
    <lineage>
        <taxon>Bacteria</taxon>
        <taxon>Bacillati</taxon>
        <taxon>Actinomycetota</taxon>
        <taxon>Actinomycetes</taxon>
        <taxon>Pseudonocardiales</taxon>
        <taxon>Pseudonocardiaceae</taxon>
        <taxon>Haloechinothrix</taxon>
    </lineage>
</organism>
<sequence length="349" mass="39886">MRPLLKQKDLRAPLPQRPADRAAASPQHHAWVAAHLTRRDRWIARMLAEHRVLTSTQLTQLAFPSRRAANLRLRQLYQWRVVNRFQPFIGRGRAPMFYVLDITGAHVLAHEDGTDPTALKYRPERSIGIAHSIRLAHLHGVNGFFTGLIATARRHPRSRLLAWWPETRCARHFGDIVRPDGYGRWIEHGRTLEWFLEWDTGSYQLQRLAAKLHDYAKLRAITQINTPLLLCFASPHREAHAREILTRQVRETAHADTTPIATTSADRIRHSAAEAVWLPLEPPTPDRCRLADLADRWPHVAVPARSDQQAARIADSGGTATLTPPEPMPPWSSARDLTWHHAPEACRRR</sequence>
<dbReference type="EMBL" id="JBHSXX010000001">
    <property type="protein sequence ID" value="MFC6869955.1"/>
    <property type="molecule type" value="Genomic_DNA"/>
</dbReference>
<evidence type="ECO:0000313" key="3">
    <source>
        <dbReference type="Proteomes" id="UP001596337"/>
    </source>
</evidence>
<feature type="region of interest" description="Disordered" evidence="1">
    <location>
        <begin position="304"/>
        <end position="349"/>
    </location>
</feature>
<name>A0ABW2C6L6_9PSEU</name>
<feature type="compositionally biased region" description="Basic and acidic residues" evidence="1">
    <location>
        <begin position="337"/>
        <end position="349"/>
    </location>
</feature>
<gene>
    <name evidence="2" type="ORF">ACFQGD_22690</name>
</gene>
<accession>A0ABW2C6L6</accession>
<feature type="compositionally biased region" description="Basic and acidic residues" evidence="1">
    <location>
        <begin position="1"/>
        <end position="11"/>
    </location>
</feature>
<reference evidence="3" key="1">
    <citation type="journal article" date="2019" name="Int. J. Syst. Evol. Microbiol.">
        <title>The Global Catalogue of Microorganisms (GCM) 10K type strain sequencing project: providing services to taxonomists for standard genome sequencing and annotation.</title>
        <authorList>
            <consortium name="The Broad Institute Genomics Platform"/>
            <consortium name="The Broad Institute Genome Sequencing Center for Infectious Disease"/>
            <person name="Wu L."/>
            <person name="Ma J."/>
        </authorList>
    </citation>
    <scope>NUCLEOTIDE SEQUENCE [LARGE SCALE GENOMIC DNA]</scope>
    <source>
        <strain evidence="3">KCTC 32255</strain>
    </source>
</reference>
<evidence type="ECO:0000256" key="1">
    <source>
        <dbReference type="SAM" id="MobiDB-lite"/>
    </source>
</evidence>
<evidence type="ECO:0000313" key="2">
    <source>
        <dbReference type="EMBL" id="MFC6869955.1"/>
    </source>
</evidence>